<keyword evidence="2" id="KW-1185">Reference proteome</keyword>
<organism evidence="1 2">
    <name type="scientific">Ganoderma sinense ZZ0214-1</name>
    <dbReference type="NCBI Taxonomy" id="1077348"/>
    <lineage>
        <taxon>Eukaryota</taxon>
        <taxon>Fungi</taxon>
        <taxon>Dikarya</taxon>
        <taxon>Basidiomycota</taxon>
        <taxon>Agaricomycotina</taxon>
        <taxon>Agaricomycetes</taxon>
        <taxon>Polyporales</taxon>
        <taxon>Polyporaceae</taxon>
        <taxon>Ganoderma</taxon>
    </lineage>
</organism>
<proteinExistence type="predicted"/>
<accession>A0A2G8S8W5</accession>
<protein>
    <submittedName>
        <fullName evidence="1">Uncharacterized protein</fullName>
    </submittedName>
</protein>
<evidence type="ECO:0000313" key="1">
    <source>
        <dbReference type="EMBL" id="PIL30219.1"/>
    </source>
</evidence>
<dbReference type="Proteomes" id="UP000230002">
    <property type="component" value="Unassembled WGS sequence"/>
</dbReference>
<sequence>MQRTNLLRLFTLNSLRNASFLTRRNTIQSKEYQKKHWRSGHKLLCNAQKVFRDGSVQRSGNPNAWSDLMEWSVFHHSTLVNAALACYIRKKHTVPDITSQYLLQLSLNYLNDPSLPVEKKFELAGTAFTPRDGPFASSLYEHIFEERLVAVELGKIEMGDDLYWGTGAYLLIVRFRPSTVNVCYDGVPFWKHFGIDKIHANARPVCRNPIEQLKENLTEGRKMKFCCGRLEGLPTCCCGGWTHQVSGHGPKVGCIHHKCPVDYLNENDIIGVVLLLRMHFRDETDVLPPFEDELLDVKLTSQPNGGGGK</sequence>
<dbReference type="STRING" id="1077348.A0A2G8S8W5"/>
<dbReference type="EMBL" id="AYKW01000016">
    <property type="protein sequence ID" value="PIL30219.1"/>
    <property type="molecule type" value="Genomic_DNA"/>
</dbReference>
<comment type="caution">
    <text evidence="1">The sequence shown here is derived from an EMBL/GenBank/DDBJ whole genome shotgun (WGS) entry which is preliminary data.</text>
</comment>
<gene>
    <name evidence="1" type="ORF">GSI_07797</name>
</gene>
<name>A0A2G8S8W5_9APHY</name>
<dbReference type="AlphaFoldDB" id="A0A2G8S8W5"/>
<dbReference type="OrthoDB" id="2945048at2759"/>
<evidence type="ECO:0000313" key="2">
    <source>
        <dbReference type="Proteomes" id="UP000230002"/>
    </source>
</evidence>
<reference evidence="1 2" key="1">
    <citation type="journal article" date="2015" name="Sci. Rep.">
        <title>Chromosome-level genome map provides insights into diverse defense mechanisms in the medicinal fungus Ganoderma sinense.</title>
        <authorList>
            <person name="Zhu Y."/>
            <person name="Xu J."/>
            <person name="Sun C."/>
            <person name="Zhou S."/>
            <person name="Xu H."/>
            <person name="Nelson D.R."/>
            <person name="Qian J."/>
            <person name="Song J."/>
            <person name="Luo H."/>
            <person name="Xiang L."/>
            <person name="Li Y."/>
            <person name="Xu Z."/>
            <person name="Ji A."/>
            <person name="Wang L."/>
            <person name="Lu S."/>
            <person name="Hayward A."/>
            <person name="Sun W."/>
            <person name="Li X."/>
            <person name="Schwartz D.C."/>
            <person name="Wang Y."/>
            <person name="Chen S."/>
        </authorList>
    </citation>
    <scope>NUCLEOTIDE SEQUENCE [LARGE SCALE GENOMIC DNA]</scope>
    <source>
        <strain evidence="1 2">ZZ0214-1</strain>
    </source>
</reference>